<organism evidence="1 2">
    <name type="scientific">Thiomicrorhabdus sediminis</name>
    <dbReference type="NCBI Taxonomy" id="2580412"/>
    <lineage>
        <taxon>Bacteria</taxon>
        <taxon>Pseudomonadati</taxon>
        <taxon>Pseudomonadota</taxon>
        <taxon>Gammaproteobacteria</taxon>
        <taxon>Thiotrichales</taxon>
        <taxon>Piscirickettsiaceae</taxon>
        <taxon>Thiomicrorhabdus</taxon>
    </lineage>
</organism>
<proteinExistence type="predicted"/>
<accession>A0A4P9K7D2</accession>
<sequence length="212" mass="24031">MTGFTGIYLHGFLSSAMSAKGQWFKHKVEQSSADQNGLTASSARLTELLTPSYQISSPQLSAKQLDEVIAEVLQSTQNVILIGSSMGAFYARYFAHKYRLPYIMINPAFNVVQLFNQHLGRYQNPVTKEFVEINDCYINALSEFEINEMDCGLPSLLLVDKDDEVIDVDYALQIYQNELFTRHQTIVYSGGDHSFIHLPEAWSAMQNFIKKL</sequence>
<keyword evidence="2" id="KW-1185">Reference proteome</keyword>
<dbReference type="RefSeq" id="WP_138564833.1">
    <property type="nucleotide sequence ID" value="NZ_CP040602.1"/>
</dbReference>
<dbReference type="KEGG" id="thig:FE785_05705"/>
<evidence type="ECO:0000313" key="2">
    <source>
        <dbReference type="Proteomes" id="UP000304864"/>
    </source>
</evidence>
<dbReference type="InterPro" id="IPR029058">
    <property type="entry name" value="AB_hydrolase_fold"/>
</dbReference>
<dbReference type="Pfam" id="PF05728">
    <property type="entry name" value="UPF0227"/>
    <property type="match status" value="1"/>
</dbReference>
<dbReference type="AlphaFoldDB" id="A0A4P9K7D2"/>
<reference evidence="1 2" key="1">
    <citation type="submission" date="2019-05" db="EMBL/GenBank/DDBJ databases">
        <title>Thiomicrorhabdus sediminis sp. nov, a novel sulfur-oxidizing bacterium isolated from coastal sediment.</title>
        <authorList>
            <person name="Liu X."/>
        </authorList>
    </citation>
    <scope>NUCLEOTIDE SEQUENCE [LARGE SCALE GENOMIC DNA]</scope>
    <source>
        <strain evidence="1 2">G1</strain>
    </source>
</reference>
<gene>
    <name evidence="1" type="ORF">FE785_05705</name>
</gene>
<dbReference type="PANTHER" id="PTHR35602:SF3">
    <property type="entry name" value="ESTERASE YQIA"/>
    <property type="match status" value="1"/>
</dbReference>
<dbReference type="Proteomes" id="UP000304864">
    <property type="component" value="Chromosome"/>
</dbReference>
<dbReference type="EMBL" id="CP040602">
    <property type="protein sequence ID" value="QCU90157.1"/>
    <property type="molecule type" value="Genomic_DNA"/>
</dbReference>
<dbReference type="InterPro" id="IPR008886">
    <property type="entry name" value="UPF0227/Esterase_YqiA"/>
</dbReference>
<dbReference type="SUPFAM" id="SSF53474">
    <property type="entry name" value="alpha/beta-Hydrolases"/>
    <property type="match status" value="1"/>
</dbReference>
<name>A0A4P9K7D2_9GAMM</name>
<evidence type="ECO:0000313" key="1">
    <source>
        <dbReference type="EMBL" id="QCU90157.1"/>
    </source>
</evidence>
<dbReference type="PANTHER" id="PTHR35602">
    <property type="entry name" value="ESTERASE YQIA-RELATED"/>
    <property type="match status" value="1"/>
</dbReference>
<dbReference type="Gene3D" id="3.40.50.1820">
    <property type="entry name" value="alpha/beta hydrolase"/>
    <property type="match status" value="1"/>
</dbReference>
<evidence type="ECO:0008006" key="3">
    <source>
        <dbReference type="Google" id="ProtNLM"/>
    </source>
</evidence>
<dbReference type="OrthoDB" id="6469735at2"/>
<protein>
    <recommendedName>
        <fullName evidence="3">Esterase YqiA</fullName>
    </recommendedName>
</protein>